<comment type="subcellular location">
    <subcellularLocation>
        <location evidence="1">Membrane</location>
        <topology evidence="1">Multi-pass membrane protein</topology>
    </subcellularLocation>
</comment>
<evidence type="ECO:0000256" key="3">
    <source>
        <dbReference type="ARBA" id="ARBA00022989"/>
    </source>
</evidence>
<comment type="caution">
    <text evidence="6">The sequence shown here is derived from an EMBL/GenBank/DDBJ whole genome shotgun (WGS) entry which is preliminary data.</text>
</comment>
<evidence type="ECO:0000256" key="4">
    <source>
        <dbReference type="ARBA" id="ARBA00023136"/>
    </source>
</evidence>
<keyword evidence="4 5" id="KW-0472">Membrane</keyword>
<name>A0A1F6EHB9_9BACT</name>
<dbReference type="GO" id="GO:0140410">
    <property type="term" value="F:monoatomic cation:bicarbonate symporter activity"/>
    <property type="evidence" value="ECO:0007669"/>
    <property type="project" value="TreeGrafter"/>
</dbReference>
<dbReference type="GO" id="GO:0030003">
    <property type="term" value="P:intracellular monoatomic cation homeostasis"/>
    <property type="evidence" value="ECO:0007669"/>
    <property type="project" value="TreeGrafter"/>
</dbReference>
<protein>
    <recommendedName>
        <fullName evidence="8">ZIP family metal transporter</fullName>
    </recommendedName>
</protein>
<reference evidence="6 7" key="1">
    <citation type="journal article" date="2016" name="Nat. Commun.">
        <title>Thousands of microbial genomes shed light on interconnected biogeochemical processes in an aquifer system.</title>
        <authorList>
            <person name="Anantharaman K."/>
            <person name="Brown C.T."/>
            <person name="Hug L.A."/>
            <person name="Sharon I."/>
            <person name="Castelle C.J."/>
            <person name="Probst A.J."/>
            <person name="Thomas B.C."/>
            <person name="Singh A."/>
            <person name="Wilkins M.J."/>
            <person name="Karaoz U."/>
            <person name="Brodie E.L."/>
            <person name="Williams K.H."/>
            <person name="Hubbard S.S."/>
            <person name="Banfield J.F."/>
        </authorList>
    </citation>
    <scope>NUCLEOTIDE SEQUENCE [LARGE SCALE GENOMIC DNA]</scope>
</reference>
<feature type="transmembrane region" description="Helical" evidence="5">
    <location>
        <begin position="227"/>
        <end position="249"/>
    </location>
</feature>
<dbReference type="Pfam" id="PF02535">
    <property type="entry name" value="Zip"/>
    <property type="match status" value="1"/>
</dbReference>
<evidence type="ECO:0000313" key="7">
    <source>
        <dbReference type="Proteomes" id="UP000177306"/>
    </source>
</evidence>
<evidence type="ECO:0000313" key="6">
    <source>
        <dbReference type="EMBL" id="OGG72997.1"/>
    </source>
</evidence>
<feature type="transmembrane region" description="Helical" evidence="5">
    <location>
        <begin position="194"/>
        <end position="215"/>
    </location>
</feature>
<keyword evidence="2 5" id="KW-0812">Transmembrane</keyword>
<dbReference type="PANTHER" id="PTHR12191">
    <property type="entry name" value="SOLUTE CARRIER FAMILY 39"/>
    <property type="match status" value="1"/>
</dbReference>
<feature type="transmembrane region" description="Helical" evidence="5">
    <location>
        <begin position="168"/>
        <end position="188"/>
    </location>
</feature>
<dbReference type="Proteomes" id="UP000177306">
    <property type="component" value="Unassembled WGS sequence"/>
</dbReference>
<evidence type="ECO:0000256" key="2">
    <source>
        <dbReference type="ARBA" id="ARBA00022692"/>
    </source>
</evidence>
<dbReference type="AlphaFoldDB" id="A0A1F6EHB9"/>
<feature type="transmembrane region" description="Helical" evidence="5">
    <location>
        <begin position="65"/>
        <end position="86"/>
    </location>
</feature>
<sequence>MSVALVSLAAAGAVMLISLSGVIFAAGPLQRWMHRNLPYLATFSGGVFLIVVFHLLEESLQEGSVALAAGAVLFGAALMETLHHLFPNPHHHHSVGHTHTHTPVDGRRVLLSDALHNVGDGVLIVASFSVGWYVGLIATIGVLIHEFVQEISEFFVLREAGYSIRDALTRNLLASTTILGGVAVAVYLASAEEIAVLFAGLAAGGFLAVILRDLLPHTIKAIRARGGASLHALALIVGIALMLGIQTAFPEHEDTDSEEHLGISHEVFLS</sequence>
<dbReference type="GO" id="GO:0005385">
    <property type="term" value="F:zinc ion transmembrane transporter activity"/>
    <property type="evidence" value="ECO:0007669"/>
    <property type="project" value="TreeGrafter"/>
</dbReference>
<evidence type="ECO:0008006" key="8">
    <source>
        <dbReference type="Google" id="ProtNLM"/>
    </source>
</evidence>
<dbReference type="PANTHER" id="PTHR12191:SF37">
    <property type="entry name" value="ZINC TRANSPORTER FOI"/>
    <property type="match status" value="1"/>
</dbReference>
<accession>A0A1F6EHB9</accession>
<dbReference type="InterPro" id="IPR003689">
    <property type="entry name" value="ZIP"/>
</dbReference>
<feature type="transmembrane region" description="Helical" evidence="5">
    <location>
        <begin position="35"/>
        <end position="56"/>
    </location>
</feature>
<evidence type="ECO:0000256" key="5">
    <source>
        <dbReference type="SAM" id="Phobius"/>
    </source>
</evidence>
<keyword evidence="3 5" id="KW-1133">Transmembrane helix</keyword>
<organism evidence="6 7">
    <name type="scientific">Candidatus Kaiserbacteria bacterium RIFCSPLOWO2_01_FULL_53_17</name>
    <dbReference type="NCBI Taxonomy" id="1798511"/>
    <lineage>
        <taxon>Bacteria</taxon>
        <taxon>Candidatus Kaiseribacteriota</taxon>
    </lineage>
</organism>
<gene>
    <name evidence="6" type="ORF">A3A38_01125</name>
</gene>
<proteinExistence type="predicted"/>
<evidence type="ECO:0000256" key="1">
    <source>
        <dbReference type="ARBA" id="ARBA00004141"/>
    </source>
</evidence>
<dbReference type="GO" id="GO:0005886">
    <property type="term" value="C:plasma membrane"/>
    <property type="evidence" value="ECO:0007669"/>
    <property type="project" value="TreeGrafter"/>
</dbReference>
<dbReference type="InterPro" id="IPR050799">
    <property type="entry name" value="ZIP_Transporter"/>
</dbReference>
<dbReference type="GO" id="GO:0071578">
    <property type="term" value="P:zinc ion import across plasma membrane"/>
    <property type="evidence" value="ECO:0007669"/>
    <property type="project" value="TreeGrafter"/>
</dbReference>
<dbReference type="EMBL" id="MFLY01000017">
    <property type="protein sequence ID" value="OGG72997.1"/>
    <property type="molecule type" value="Genomic_DNA"/>
</dbReference>
<feature type="transmembrane region" description="Helical" evidence="5">
    <location>
        <begin position="122"/>
        <end position="148"/>
    </location>
</feature>